<gene>
    <name evidence="2" type="ORF">ACFQO0_02615</name>
</gene>
<feature type="signal peptide" evidence="1">
    <location>
        <begin position="1"/>
        <end position="24"/>
    </location>
</feature>
<comment type="caution">
    <text evidence="2">The sequence shown here is derived from an EMBL/GenBank/DDBJ whole genome shotgun (WGS) entry which is preliminary data.</text>
</comment>
<evidence type="ECO:0000256" key="1">
    <source>
        <dbReference type="SAM" id="SignalP"/>
    </source>
</evidence>
<dbReference type="EMBL" id="JBHTCC010000001">
    <property type="protein sequence ID" value="MFC7297324.1"/>
    <property type="molecule type" value="Genomic_DNA"/>
</dbReference>
<evidence type="ECO:0000313" key="3">
    <source>
        <dbReference type="Proteomes" id="UP001596379"/>
    </source>
</evidence>
<reference evidence="3" key="1">
    <citation type="journal article" date="2019" name="Int. J. Syst. Evol. Microbiol.">
        <title>The Global Catalogue of Microorganisms (GCM) 10K type strain sequencing project: providing services to taxonomists for standard genome sequencing and annotation.</title>
        <authorList>
            <consortium name="The Broad Institute Genomics Platform"/>
            <consortium name="The Broad Institute Genome Sequencing Center for Infectious Disease"/>
            <person name="Wu L."/>
            <person name="Ma J."/>
        </authorList>
    </citation>
    <scope>NUCLEOTIDE SEQUENCE [LARGE SCALE GENOMIC DNA]</scope>
    <source>
        <strain evidence="3">CCUG 36956</strain>
    </source>
</reference>
<sequence>MMKKLVCTLSFAAALLSITMSAQAKDEKMMMPIDAAFAQTGTRNNVDGSVKFFFGTQKPAGKILQKLGSDTTSQKSNAFGKSDAVSCNTAFLSGMISFEKRAKELGANAVVNIVSNYNHEVNSSETEFECHVGAIMSGAAFKGDFVKISDK</sequence>
<dbReference type="Proteomes" id="UP001596379">
    <property type="component" value="Unassembled WGS sequence"/>
</dbReference>
<name>A0ABW2J2H4_9BURK</name>
<accession>A0ABW2J2H4</accession>
<organism evidence="2 3">
    <name type="scientific">Herminiimonas aquatilis</name>
    <dbReference type="NCBI Taxonomy" id="345342"/>
    <lineage>
        <taxon>Bacteria</taxon>
        <taxon>Pseudomonadati</taxon>
        <taxon>Pseudomonadota</taxon>
        <taxon>Betaproteobacteria</taxon>
        <taxon>Burkholderiales</taxon>
        <taxon>Oxalobacteraceae</taxon>
        <taxon>Herminiimonas</taxon>
    </lineage>
</organism>
<dbReference type="RefSeq" id="WP_382232487.1">
    <property type="nucleotide sequence ID" value="NZ_JBHTCC010000001.1"/>
</dbReference>
<proteinExistence type="predicted"/>
<feature type="chain" id="PRO_5046281803" evidence="1">
    <location>
        <begin position="25"/>
        <end position="151"/>
    </location>
</feature>
<keyword evidence="3" id="KW-1185">Reference proteome</keyword>
<keyword evidence="1" id="KW-0732">Signal</keyword>
<evidence type="ECO:0000313" key="2">
    <source>
        <dbReference type="EMBL" id="MFC7297324.1"/>
    </source>
</evidence>
<protein>
    <submittedName>
        <fullName evidence="2">Excinuclease ATPase subunit</fullName>
    </submittedName>
</protein>